<feature type="domain" description="GH16" evidence="3">
    <location>
        <begin position="69"/>
        <end position="301"/>
    </location>
</feature>
<feature type="chain" id="PRO_5004520064" evidence="2">
    <location>
        <begin position="29"/>
        <end position="395"/>
    </location>
</feature>
<keyword evidence="1" id="KW-0472">Membrane</keyword>
<dbReference type="Pfam" id="PF00722">
    <property type="entry name" value="Glyco_hydro_16"/>
    <property type="match status" value="1"/>
</dbReference>
<gene>
    <name evidence="4" type="ORF">GLAREA_11298</name>
</gene>
<feature type="transmembrane region" description="Helical" evidence="1">
    <location>
        <begin position="373"/>
        <end position="394"/>
    </location>
</feature>
<dbReference type="OrthoDB" id="25131at2759"/>
<dbReference type="AlphaFoldDB" id="S3EBA4"/>
<evidence type="ECO:0000256" key="1">
    <source>
        <dbReference type="SAM" id="Phobius"/>
    </source>
</evidence>
<dbReference type="InterPro" id="IPR013320">
    <property type="entry name" value="ConA-like_dom_sf"/>
</dbReference>
<evidence type="ECO:0000313" key="4">
    <source>
        <dbReference type="EMBL" id="EPE35598.1"/>
    </source>
</evidence>
<evidence type="ECO:0000259" key="3">
    <source>
        <dbReference type="PROSITE" id="PS51762"/>
    </source>
</evidence>
<keyword evidence="1" id="KW-0812">Transmembrane</keyword>
<dbReference type="CDD" id="cd00413">
    <property type="entry name" value="Glyco_hydrolase_16"/>
    <property type="match status" value="1"/>
</dbReference>
<dbReference type="GeneID" id="19470339"/>
<dbReference type="KEGG" id="glz:GLAREA_11298"/>
<evidence type="ECO:0000256" key="2">
    <source>
        <dbReference type="SAM" id="SignalP"/>
    </source>
</evidence>
<dbReference type="GO" id="GO:0030246">
    <property type="term" value="F:carbohydrate binding"/>
    <property type="evidence" value="ECO:0007669"/>
    <property type="project" value="UniProtKB-KW"/>
</dbReference>
<reference evidence="4 5" key="1">
    <citation type="journal article" date="2013" name="BMC Genomics">
        <title>Genomics-driven discovery of the pneumocandin biosynthetic gene cluster in the fungus Glarea lozoyensis.</title>
        <authorList>
            <person name="Chen L."/>
            <person name="Yue Q."/>
            <person name="Zhang X."/>
            <person name="Xiang M."/>
            <person name="Wang C."/>
            <person name="Li S."/>
            <person name="Che Y."/>
            <person name="Ortiz-Lopez F.J."/>
            <person name="Bills G.F."/>
            <person name="Liu X."/>
            <person name="An Z."/>
        </authorList>
    </citation>
    <scope>NUCLEOTIDE SEQUENCE [LARGE SCALE GENOMIC DNA]</scope>
    <source>
        <strain evidence="5">ATCC 20868 / MF5171</strain>
    </source>
</reference>
<keyword evidence="5" id="KW-1185">Reference proteome</keyword>
<keyword evidence="4" id="KW-0430">Lectin</keyword>
<dbReference type="PROSITE" id="PS51762">
    <property type="entry name" value="GH16_2"/>
    <property type="match status" value="1"/>
</dbReference>
<keyword evidence="2" id="KW-0732">Signal</keyword>
<name>S3EBA4_GLAL2</name>
<dbReference type="eggNOG" id="ENOG502QWBR">
    <property type="taxonomic scope" value="Eukaryota"/>
</dbReference>
<dbReference type="PANTHER" id="PTHR38121">
    <property type="entry name" value="GH16 DOMAIN-CONTAINING PROTEIN"/>
    <property type="match status" value="1"/>
</dbReference>
<dbReference type="EMBL" id="KE145354">
    <property type="protein sequence ID" value="EPE35598.1"/>
    <property type="molecule type" value="Genomic_DNA"/>
</dbReference>
<keyword evidence="1" id="KW-1133">Transmembrane helix</keyword>
<proteinExistence type="predicted"/>
<dbReference type="OMA" id="FFYHNNS"/>
<protein>
    <submittedName>
        <fullName evidence="4">Concanavalin A-like lectins/glucanase</fullName>
    </submittedName>
</protein>
<dbReference type="HOGENOM" id="CLU_040566_0_0_1"/>
<dbReference type="SUPFAM" id="SSF49899">
    <property type="entry name" value="Concanavalin A-like lectins/glucanases"/>
    <property type="match status" value="1"/>
</dbReference>
<dbReference type="Gene3D" id="2.60.120.200">
    <property type="match status" value="1"/>
</dbReference>
<organism evidence="4 5">
    <name type="scientific">Glarea lozoyensis (strain ATCC 20868 / MF5171)</name>
    <dbReference type="NCBI Taxonomy" id="1116229"/>
    <lineage>
        <taxon>Eukaryota</taxon>
        <taxon>Fungi</taxon>
        <taxon>Dikarya</taxon>
        <taxon>Ascomycota</taxon>
        <taxon>Pezizomycotina</taxon>
        <taxon>Leotiomycetes</taxon>
        <taxon>Helotiales</taxon>
        <taxon>Helotiaceae</taxon>
        <taxon>Glarea</taxon>
    </lineage>
</organism>
<dbReference type="GO" id="GO:0005975">
    <property type="term" value="P:carbohydrate metabolic process"/>
    <property type="evidence" value="ECO:0007669"/>
    <property type="project" value="InterPro"/>
</dbReference>
<dbReference type="GO" id="GO:0004553">
    <property type="term" value="F:hydrolase activity, hydrolyzing O-glycosyl compounds"/>
    <property type="evidence" value="ECO:0007669"/>
    <property type="project" value="InterPro"/>
</dbReference>
<dbReference type="RefSeq" id="XP_008077677.1">
    <property type="nucleotide sequence ID" value="XM_008079486.1"/>
</dbReference>
<evidence type="ECO:0000313" key="5">
    <source>
        <dbReference type="Proteomes" id="UP000016922"/>
    </source>
</evidence>
<dbReference type="InterPro" id="IPR000757">
    <property type="entry name" value="Beta-glucanase-like"/>
</dbReference>
<sequence>MLKLSQSNLHTLEMISFLILLLAKTIVADCECGYTANVNSSDVTAPTTWLFTDILESDFFHIDNITLDTDWYAQNYSMTPEAAQGPYGINYTLSQVVINHISDPRNWTGPGELGGDPGLRLTVEAGTPKDGYVKTGQVNSARTDMIWGTYRASMKLTPINGTCAAFFWYFDDSQEIDMEFLSDQFNFENDTFPVNLVLQADKSKKTGFNSADTGNYRRVNLPFNPTNAYHKYRIDYLPGSIVFYADTEVLTRFDASTTPFSPGHLILTHWSNGNILWSAGPPIENATLSVGYVKGYFNSSLPKRQEDWKLRCKDPSAKGAVCIIPDQNTAPDPTVMTAPDSNLTSAQGNFFSNNENQTVNQTVYHKSTAQRDIHGGFTVLGTVGIAVVVFVFLFQ</sequence>
<dbReference type="PANTHER" id="PTHR38121:SF5">
    <property type="entry name" value="GH16 DOMAIN-CONTAINING PROTEIN"/>
    <property type="match status" value="1"/>
</dbReference>
<accession>S3EBA4</accession>
<dbReference type="Proteomes" id="UP000016922">
    <property type="component" value="Unassembled WGS sequence"/>
</dbReference>
<feature type="signal peptide" evidence="2">
    <location>
        <begin position="1"/>
        <end position="28"/>
    </location>
</feature>